<proteinExistence type="predicted"/>
<dbReference type="KEGG" id="ggr:HKW67_01015"/>
<keyword evidence="2" id="KW-1133">Transmembrane helix</keyword>
<feature type="transmembrane region" description="Helical" evidence="2">
    <location>
        <begin position="72"/>
        <end position="90"/>
    </location>
</feature>
<feature type="transmembrane region" description="Helical" evidence="2">
    <location>
        <begin position="110"/>
        <end position="133"/>
    </location>
</feature>
<organism evidence="3 4">
    <name type="scientific">Gemmatimonas groenlandica</name>
    <dbReference type="NCBI Taxonomy" id="2732249"/>
    <lineage>
        <taxon>Bacteria</taxon>
        <taxon>Pseudomonadati</taxon>
        <taxon>Gemmatimonadota</taxon>
        <taxon>Gemmatimonadia</taxon>
        <taxon>Gemmatimonadales</taxon>
        <taxon>Gemmatimonadaceae</taxon>
        <taxon>Gemmatimonas</taxon>
    </lineage>
</organism>
<evidence type="ECO:0000313" key="4">
    <source>
        <dbReference type="Proteomes" id="UP000500938"/>
    </source>
</evidence>
<keyword evidence="2" id="KW-0812">Transmembrane</keyword>
<feature type="region of interest" description="Disordered" evidence="1">
    <location>
        <begin position="1"/>
        <end position="22"/>
    </location>
</feature>
<reference evidence="3 4" key="1">
    <citation type="submission" date="2020-05" db="EMBL/GenBank/DDBJ databases">
        <title>Complete genome sequence of Gemmatimonas greenlandica TET16.</title>
        <authorList>
            <person name="Zeng Y."/>
        </authorList>
    </citation>
    <scope>NUCLEOTIDE SEQUENCE [LARGE SCALE GENOMIC DNA]</scope>
    <source>
        <strain evidence="3 4">TET16</strain>
    </source>
</reference>
<dbReference type="RefSeq" id="WP_171223618.1">
    <property type="nucleotide sequence ID" value="NZ_CP053085.1"/>
</dbReference>
<keyword evidence="2" id="KW-0472">Membrane</keyword>
<sequence>MNELPRWAQKQNQERSLEQPSDAEMEAFIGPKWEKVYRRKLAPFLDDASFVPTWNWSAAIAFPPAWFLYRKLYLPFAFFFLMPGIAFRLLTGTEKPLTMAAMQQPENEWLLMMNAAVFVSTMLASGGTANWFLYRRARAANRLVVQQQLPQAESELLLRRVGGVNRMATSLFVALSMMLAVATIGG</sequence>
<gene>
    <name evidence="3" type="ORF">HKW67_01015</name>
</gene>
<dbReference type="EMBL" id="CP053085">
    <property type="protein sequence ID" value="QJR34192.1"/>
    <property type="molecule type" value="Genomic_DNA"/>
</dbReference>
<accession>A0A6M4IME3</accession>
<protein>
    <submittedName>
        <fullName evidence="3">DUF2628 domain-containing protein</fullName>
    </submittedName>
</protein>
<evidence type="ECO:0000256" key="2">
    <source>
        <dbReference type="SAM" id="Phobius"/>
    </source>
</evidence>
<evidence type="ECO:0000313" key="3">
    <source>
        <dbReference type="EMBL" id="QJR34192.1"/>
    </source>
</evidence>
<dbReference type="Proteomes" id="UP000500938">
    <property type="component" value="Chromosome"/>
</dbReference>
<evidence type="ECO:0000256" key="1">
    <source>
        <dbReference type="SAM" id="MobiDB-lite"/>
    </source>
</evidence>
<keyword evidence="4" id="KW-1185">Reference proteome</keyword>
<feature type="transmembrane region" description="Helical" evidence="2">
    <location>
        <begin position="167"/>
        <end position="185"/>
    </location>
</feature>
<dbReference type="AlphaFoldDB" id="A0A6M4IME3"/>
<name>A0A6M4IME3_9BACT</name>